<keyword evidence="3" id="KW-1185">Reference proteome</keyword>
<name>A0A4Y9ZGR9_9AGAM</name>
<dbReference type="Gene3D" id="2.60.120.260">
    <property type="entry name" value="Galactose-binding domain-like"/>
    <property type="match status" value="1"/>
</dbReference>
<feature type="compositionally biased region" description="Polar residues" evidence="1">
    <location>
        <begin position="165"/>
        <end position="180"/>
    </location>
</feature>
<organism evidence="2 3">
    <name type="scientific">Hericium alpestre</name>
    <dbReference type="NCBI Taxonomy" id="135208"/>
    <lineage>
        <taxon>Eukaryota</taxon>
        <taxon>Fungi</taxon>
        <taxon>Dikarya</taxon>
        <taxon>Basidiomycota</taxon>
        <taxon>Agaricomycotina</taxon>
        <taxon>Agaricomycetes</taxon>
        <taxon>Russulales</taxon>
        <taxon>Hericiaceae</taxon>
        <taxon>Hericium</taxon>
    </lineage>
</organism>
<dbReference type="EMBL" id="SFCI01002420">
    <property type="protein sequence ID" value="TFY73935.1"/>
    <property type="molecule type" value="Genomic_DNA"/>
</dbReference>
<proteinExistence type="predicted"/>
<dbReference type="Proteomes" id="UP000298061">
    <property type="component" value="Unassembled WGS sequence"/>
</dbReference>
<reference evidence="2 3" key="1">
    <citation type="submission" date="2019-02" db="EMBL/GenBank/DDBJ databases">
        <title>Genome sequencing of the rare red list fungi Hericium alpestre (H. flagellum).</title>
        <authorList>
            <person name="Buettner E."/>
            <person name="Kellner H."/>
        </authorList>
    </citation>
    <scope>NUCLEOTIDE SEQUENCE [LARGE SCALE GENOMIC DNA]</scope>
    <source>
        <strain evidence="2 3">DSM 108284</strain>
    </source>
</reference>
<comment type="caution">
    <text evidence="2">The sequence shown here is derived from an EMBL/GenBank/DDBJ whole genome shotgun (WGS) entry which is preliminary data.</text>
</comment>
<feature type="region of interest" description="Disordered" evidence="1">
    <location>
        <begin position="165"/>
        <end position="226"/>
    </location>
</feature>
<sequence length="226" mass="23488">MHSVEVNVKTSGPTFYFDYIVYDPSPSVSLSDSVILIDNTDPNISLSGSGWVNRYGNLWPLTSTGGDQMTLKFIGKSVTVLGIAPGELSGNQTTGTYTVDGSQPTSFVIPGHGGLAEFNQVYFTTPDFDPGPHTLVVTHQGNSNTAPFLLDLFYVANGAETLQASPSATNQNQATSGTLPSTSTSAFASASIGGHTITNSSTSSSASGGRPAAPQQRMPILGAQHP</sequence>
<feature type="compositionally biased region" description="Low complexity" evidence="1">
    <location>
        <begin position="181"/>
        <end position="209"/>
    </location>
</feature>
<gene>
    <name evidence="2" type="ORF">EWM64_g10077</name>
</gene>
<protein>
    <submittedName>
        <fullName evidence="2">Uncharacterized protein</fullName>
    </submittedName>
</protein>
<dbReference type="STRING" id="135208.A0A4Y9ZGR9"/>
<dbReference type="OrthoDB" id="3052647at2759"/>
<accession>A0A4Y9ZGR9</accession>
<evidence type="ECO:0000313" key="2">
    <source>
        <dbReference type="EMBL" id="TFY73935.1"/>
    </source>
</evidence>
<evidence type="ECO:0000313" key="3">
    <source>
        <dbReference type="Proteomes" id="UP000298061"/>
    </source>
</evidence>
<evidence type="ECO:0000256" key="1">
    <source>
        <dbReference type="SAM" id="MobiDB-lite"/>
    </source>
</evidence>
<dbReference type="AlphaFoldDB" id="A0A4Y9ZGR9"/>